<name>A0ABD2MB68_9BILA</name>
<evidence type="ECO:0000256" key="1">
    <source>
        <dbReference type="ARBA" id="ARBA00022729"/>
    </source>
</evidence>
<feature type="chain" id="PRO_5044800125" description="Protein sleepless" evidence="4">
    <location>
        <begin position="20"/>
        <end position="160"/>
    </location>
</feature>
<accession>A0ABD2MB68</accession>
<dbReference type="InterPro" id="IPR031424">
    <property type="entry name" value="QVR-like"/>
</dbReference>
<dbReference type="SUPFAM" id="SSF57302">
    <property type="entry name" value="Snake toxin-like"/>
    <property type="match status" value="1"/>
</dbReference>
<feature type="signal peptide" evidence="4">
    <location>
        <begin position="1"/>
        <end position="19"/>
    </location>
</feature>
<evidence type="ECO:0000313" key="6">
    <source>
        <dbReference type="Proteomes" id="UP001620626"/>
    </source>
</evidence>
<keyword evidence="1 4" id="KW-0732">Signal</keyword>
<feature type="transmembrane region" description="Helical" evidence="3">
    <location>
        <begin position="133"/>
        <end position="153"/>
    </location>
</feature>
<evidence type="ECO:0000256" key="2">
    <source>
        <dbReference type="ARBA" id="ARBA00023180"/>
    </source>
</evidence>
<keyword evidence="2" id="KW-0325">Glycoprotein</keyword>
<keyword evidence="3" id="KW-0812">Transmembrane</keyword>
<proteinExistence type="predicted"/>
<dbReference type="InterPro" id="IPR045860">
    <property type="entry name" value="Snake_toxin-like_sf"/>
</dbReference>
<keyword evidence="3" id="KW-0472">Membrane</keyword>
<comment type="caution">
    <text evidence="5">The sequence shown here is derived from an EMBL/GenBank/DDBJ whole genome shotgun (WGS) entry which is preliminary data.</text>
</comment>
<gene>
    <name evidence="5" type="ORF">niasHT_001593</name>
</gene>
<evidence type="ECO:0000256" key="3">
    <source>
        <dbReference type="SAM" id="Phobius"/>
    </source>
</evidence>
<protein>
    <recommendedName>
        <fullName evidence="7">Protein sleepless</fullName>
    </recommendedName>
</protein>
<organism evidence="5 6">
    <name type="scientific">Heterodera trifolii</name>
    <dbReference type="NCBI Taxonomy" id="157864"/>
    <lineage>
        <taxon>Eukaryota</taxon>
        <taxon>Metazoa</taxon>
        <taxon>Ecdysozoa</taxon>
        <taxon>Nematoda</taxon>
        <taxon>Chromadorea</taxon>
        <taxon>Rhabditida</taxon>
        <taxon>Tylenchina</taxon>
        <taxon>Tylenchomorpha</taxon>
        <taxon>Tylenchoidea</taxon>
        <taxon>Heteroderidae</taxon>
        <taxon>Heteroderinae</taxon>
        <taxon>Heterodera</taxon>
    </lineage>
</organism>
<evidence type="ECO:0000313" key="5">
    <source>
        <dbReference type="EMBL" id="KAL3124756.1"/>
    </source>
</evidence>
<sequence length="160" mass="17875">MHSLFPVLFLLNFARPAVSLICYSCTTTLSANIDENAQVALRLFLNSVYELPPVHRFCNMEQDVEFKTITTVQCSTPNDQCVKVRAENDGLEFVIRGCKSRVYKTDVGIPQNVHCRQGSPSLCFCKENLCNSALSATASMATTIFMIIFIILMPNHNIFG</sequence>
<dbReference type="EMBL" id="JBICBT010000064">
    <property type="protein sequence ID" value="KAL3124756.1"/>
    <property type="molecule type" value="Genomic_DNA"/>
</dbReference>
<dbReference type="Proteomes" id="UP001620626">
    <property type="component" value="Unassembled WGS sequence"/>
</dbReference>
<dbReference type="Pfam" id="PF17064">
    <property type="entry name" value="QVR"/>
    <property type="match status" value="1"/>
</dbReference>
<evidence type="ECO:0000256" key="4">
    <source>
        <dbReference type="SAM" id="SignalP"/>
    </source>
</evidence>
<keyword evidence="6" id="KW-1185">Reference proteome</keyword>
<evidence type="ECO:0008006" key="7">
    <source>
        <dbReference type="Google" id="ProtNLM"/>
    </source>
</evidence>
<keyword evidence="3" id="KW-1133">Transmembrane helix</keyword>
<dbReference type="AlphaFoldDB" id="A0ABD2MB68"/>
<reference evidence="5 6" key="1">
    <citation type="submission" date="2024-10" db="EMBL/GenBank/DDBJ databases">
        <authorList>
            <person name="Kim D."/>
        </authorList>
    </citation>
    <scope>NUCLEOTIDE SEQUENCE [LARGE SCALE GENOMIC DNA]</scope>
    <source>
        <strain evidence="5">BH-2024</strain>
    </source>
</reference>